<gene>
    <name evidence="2" type="ORF">DM48_7584</name>
</gene>
<dbReference type="Pfam" id="PF00816">
    <property type="entry name" value="Histone_HNS"/>
    <property type="match status" value="1"/>
</dbReference>
<sequence>MNRFYRLGILATLHSIPEPSRPANRIQAGQSAMFRLKSYRNRQTMKSYQEYQKSTASLRQELDKIRREHAERVLQELRECIIEFGFRPEQLMPPPCTARRRAKYYNPASGATWTGRGRPPDWIRDKDFSLYLLPANADGATVSGAVAPEPLGR</sequence>
<dbReference type="AlphaFoldDB" id="A0AAW3EX72"/>
<reference evidence="2 3" key="1">
    <citation type="submission" date="2014-04" db="EMBL/GenBank/DDBJ databases">
        <authorList>
            <person name="Bishop-Lilly K.A."/>
            <person name="Broomall S.M."/>
            <person name="Chain P.S."/>
            <person name="Chertkov O."/>
            <person name="Coyne S.R."/>
            <person name="Daligault H.E."/>
            <person name="Davenport K.W."/>
            <person name="Erkkila T."/>
            <person name="Frey K.G."/>
            <person name="Gibbons H.S."/>
            <person name="Gu W."/>
            <person name="Jaissle J."/>
            <person name="Johnson S.L."/>
            <person name="Koroleva G.I."/>
            <person name="Ladner J.T."/>
            <person name="Lo C.-C."/>
            <person name="Minogue T.D."/>
            <person name="Munk C."/>
            <person name="Palacios G.F."/>
            <person name="Redden C.L."/>
            <person name="Rosenzweig C.N."/>
            <person name="Scholz M.B."/>
            <person name="Teshima H."/>
            <person name="Xu Y."/>
        </authorList>
    </citation>
    <scope>NUCLEOTIDE SEQUENCE [LARGE SCALE GENOMIC DNA]</scope>
    <source>
        <strain evidence="3">gladioli</strain>
    </source>
</reference>
<evidence type="ECO:0000313" key="2">
    <source>
        <dbReference type="EMBL" id="KGC11457.1"/>
    </source>
</evidence>
<dbReference type="Gene3D" id="4.10.430.30">
    <property type="match status" value="1"/>
</dbReference>
<dbReference type="InterPro" id="IPR027444">
    <property type="entry name" value="H-NS_C_dom"/>
</dbReference>
<feature type="domain" description="DNA-binding protein H-NS-like C-terminal" evidence="1">
    <location>
        <begin position="102"/>
        <end position="125"/>
    </location>
</feature>
<evidence type="ECO:0000259" key="1">
    <source>
        <dbReference type="Pfam" id="PF00816"/>
    </source>
</evidence>
<accession>A0AAW3EX72</accession>
<dbReference type="Proteomes" id="UP000029590">
    <property type="component" value="Unassembled WGS sequence"/>
</dbReference>
<comment type="caution">
    <text evidence="2">The sequence shown here is derived from an EMBL/GenBank/DDBJ whole genome shotgun (WGS) entry which is preliminary data.</text>
</comment>
<proteinExistence type="predicted"/>
<organism evidence="2 3">
    <name type="scientific">Burkholderia gladioli</name>
    <name type="common">Pseudomonas marginata</name>
    <name type="synonym">Phytomonas marginata</name>
    <dbReference type="NCBI Taxonomy" id="28095"/>
    <lineage>
        <taxon>Bacteria</taxon>
        <taxon>Pseudomonadati</taxon>
        <taxon>Pseudomonadota</taxon>
        <taxon>Betaproteobacteria</taxon>
        <taxon>Burkholderiales</taxon>
        <taxon>Burkholderiaceae</taxon>
        <taxon>Burkholderia</taxon>
    </lineage>
</organism>
<dbReference type="GO" id="GO:0003677">
    <property type="term" value="F:DNA binding"/>
    <property type="evidence" value="ECO:0007669"/>
    <property type="project" value="InterPro"/>
</dbReference>
<protein>
    <submittedName>
        <fullName evidence="2">H-NS histone family protein</fullName>
    </submittedName>
</protein>
<evidence type="ECO:0000313" key="3">
    <source>
        <dbReference type="Proteomes" id="UP000029590"/>
    </source>
</evidence>
<dbReference type="SUPFAM" id="SSF81273">
    <property type="entry name" value="H-NS histone-like proteins"/>
    <property type="match status" value="1"/>
</dbReference>
<name>A0AAW3EX72_BURGA</name>
<dbReference type="RefSeq" id="WP_080741919.1">
    <property type="nucleotide sequence ID" value="NZ_CADEQD010000001.1"/>
</dbReference>
<dbReference type="EMBL" id="JPGG01000017">
    <property type="protein sequence ID" value="KGC11457.1"/>
    <property type="molecule type" value="Genomic_DNA"/>
</dbReference>